<evidence type="ECO:0000256" key="6">
    <source>
        <dbReference type="ARBA" id="ARBA00022917"/>
    </source>
</evidence>
<accession>X1Q412</accession>
<comment type="caution">
    <text evidence="9">The sequence shown here is derived from an EMBL/GenBank/DDBJ whole genome shotgun (WGS) entry which is preliminary data.</text>
</comment>
<keyword evidence="4" id="KW-0547">Nucleotide-binding</keyword>
<keyword evidence="3" id="KW-0436">Ligase</keyword>
<dbReference type="PANTHER" id="PTHR43766">
    <property type="entry name" value="TRYPTOPHAN--TRNA LIGASE, MITOCHONDRIAL"/>
    <property type="match status" value="1"/>
</dbReference>
<keyword evidence="6" id="KW-0648">Protein biosynthesis</keyword>
<keyword evidence="7" id="KW-0030">Aminoacyl-tRNA synthetase</keyword>
<comment type="catalytic activity">
    <reaction evidence="8">
        <text>tRNA(Trp) + L-tryptophan + ATP = L-tryptophyl-tRNA(Trp) + AMP + diphosphate + H(+)</text>
        <dbReference type="Rhea" id="RHEA:24080"/>
        <dbReference type="Rhea" id="RHEA-COMP:9671"/>
        <dbReference type="Rhea" id="RHEA-COMP:9705"/>
        <dbReference type="ChEBI" id="CHEBI:15378"/>
        <dbReference type="ChEBI" id="CHEBI:30616"/>
        <dbReference type="ChEBI" id="CHEBI:33019"/>
        <dbReference type="ChEBI" id="CHEBI:57912"/>
        <dbReference type="ChEBI" id="CHEBI:78442"/>
        <dbReference type="ChEBI" id="CHEBI:78535"/>
        <dbReference type="ChEBI" id="CHEBI:456215"/>
        <dbReference type="EC" id="6.1.1.2"/>
    </reaction>
</comment>
<gene>
    <name evidence="9" type="ORF">S06H3_39705</name>
</gene>
<dbReference type="AlphaFoldDB" id="X1Q412"/>
<dbReference type="GO" id="GO:0006436">
    <property type="term" value="P:tryptophanyl-tRNA aminoacylation"/>
    <property type="evidence" value="ECO:0007669"/>
    <property type="project" value="TreeGrafter"/>
</dbReference>
<dbReference type="PANTHER" id="PTHR43766:SF1">
    <property type="entry name" value="TRYPTOPHAN--TRNA LIGASE, MITOCHONDRIAL"/>
    <property type="match status" value="1"/>
</dbReference>
<reference evidence="9" key="1">
    <citation type="journal article" date="2014" name="Front. Microbiol.">
        <title>High frequency of phylogenetically diverse reductive dehalogenase-homologous genes in deep subseafloor sedimentary metagenomes.</title>
        <authorList>
            <person name="Kawai M."/>
            <person name="Futagami T."/>
            <person name="Toyoda A."/>
            <person name="Takaki Y."/>
            <person name="Nishi S."/>
            <person name="Hori S."/>
            <person name="Arai W."/>
            <person name="Tsubouchi T."/>
            <person name="Morono Y."/>
            <person name="Uchiyama I."/>
            <person name="Ito T."/>
            <person name="Fujiyama A."/>
            <person name="Inagaki F."/>
            <person name="Takami H."/>
        </authorList>
    </citation>
    <scope>NUCLEOTIDE SEQUENCE</scope>
    <source>
        <strain evidence="9">Expedition CK06-06</strain>
    </source>
</reference>
<proteinExistence type="inferred from homology"/>
<feature type="non-terminal residue" evidence="9">
    <location>
        <position position="1"/>
    </location>
</feature>
<dbReference type="Gene3D" id="1.10.240.10">
    <property type="entry name" value="Tyrosyl-Transfer RNA Synthetase"/>
    <property type="match status" value="1"/>
</dbReference>
<evidence type="ECO:0000313" key="9">
    <source>
        <dbReference type="EMBL" id="GAI45835.1"/>
    </source>
</evidence>
<evidence type="ECO:0000256" key="1">
    <source>
        <dbReference type="ARBA" id="ARBA00005594"/>
    </source>
</evidence>
<comment type="similarity">
    <text evidence="1">Belongs to the class-I aminoacyl-tRNA synthetase family.</text>
</comment>
<dbReference type="InterPro" id="IPR050203">
    <property type="entry name" value="Trp-tRNA_synthetase"/>
</dbReference>
<organism evidence="9">
    <name type="scientific">marine sediment metagenome</name>
    <dbReference type="NCBI Taxonomy" id="412755"/>
    <lineage>
        <taxon>unclassified sequences</taxon>
        <taxon>metagenomes</taxon>
        <taxon>ecological metagenomes</taxon>
    </lineage>
</organism>
<dbReference type="EMBL" id="BARV01024310">
    <property type="protein sequence ID" value="GAI45835.1"/>
    <property type="molecule type" value="Genomic_DNA"/>
</dbReference>
<evidence type="ECO:0000256" key="2">
    <source>
        <dbReference type="ARBA" id="ARBA00013161"/>
    </source>
</evidence>
<evidence type="ECO:0000256" key="8">
    <source>
        <dbReference type="ARBA" id="ARBA00049929"/>
    </source>
</evidence>
<dbReference type="SUPFAM" id="SSF52374">
    <property type="entry name" value="Nucleotidylyl transferase"/>
    <property type="match status" value="1"/>
</dbReference>
<dbReference type="GO" id="GO:0005524">
    <property type="term" value="F:ATP binding"/>
    <property type="evidence" value="ECO:0007669"/>
    <property type="project" value="UniProtKB-KW"/>
</dbReference>
<evidence type="ECO:0000256" key="4">
    <source>
        <dbReference type="ARBA" id="ARBA00022741"/>
    </source>
</evidence>
<keyword evidence="5" id="KW-0067">ATP-binding</keyword>
<protein>
    <recommendedName>
        <fullName evidence="2">tryptophan--tRNA ligase</fullName>
        <ecNumber evidence="2">6.1.1.2</ecNumber>
    </recommendedName>
</protein>
<sequence>SQMITDPQRIKRSDPGRPEICNVFSYHTVFNKEGVGEVRNWCKGATLGCTDCKKRLGEIIIETLRPLRQERDRLLNDRSEIEKILQQGNEKADSIAAQTLRDAKRLVKFYGL</sequence>
<dbReference type="GO" id="GO:0005829">
    <property type="term" value="C:cytosol"/>
    <property type="evidence" value="ECO:0007669"/>
    <property type="project" value="TreeGrafter"/>
</dbReference>
<dbReference type="GO" id="GO:0004830">
    <property type="term" value="F:tryptophan-tRNA ligase activity"/>
    <property type="evidence" value="ECO:0007669"/>
    <property type="project" value="UniProtKB-EC"/>
</dbReference>
<dbReference type="EC" id="6.1.1.2" evidence="2"/>
<evidence type="ECO:0000256" key="7">
    <source>
        <dbReference type="ARBA" id="ARBA00023146"/>
    </source>
</evidence>
<name>X1Q412_9ZZZZ</name>
<evidence type="ECO:0000256" key="5">
    <source>
        <dbReference type="ARBA" id="ARBA00022840"/>
    </source>
</evidence>
<evidence type="ECO:0000256" key="3">
    <source>
        <dbReference type="ARBA" id="ARBA00022598"/>
    </source>
</evidence>
<dbReference type="FunFam" id="1.10.240.10:FF:000005">
    <property type="entry name" value="Tryptophan--tRNA ligase"/>
    <property type="match status" value="1"/>
</dbReference>